<reference evidence="1" key="1">
    <citation type="submission" date="2018-05" db="EMBL/GenBank/DDBJ databases">
        <title>Draft genome of Mucuna pruriens seed.</title>
        <authorList>
            <person name="Nnadi N.E."/>
            <person name="Vos R."/>
            <person name="Hasami M.H."/>
            <person name="Devisetty U.K."/>
            <person name="Aguiy J.C."/>
        </authorList>
    </citation>
    <scope>NUCLEOTIDE SEQUENCE [LARGE SCALE GENOMIC DNA]</scope>
    <source>
        <strain evidence="1">JCA_2017</strain>
    </source>
</reference>
<feature type="non-terminal residue" evidence="1">
    <location>
        <position position="1"/>
    </location>
</feature>
<dbReference type="OrthoDB" id="694103at2759"/>
<accession>A0A371GCQ8</accession>
<proteinExistence type="predicted"/>
<keyword evidence="2" id="KW-1185">Reference proteome</keyword>
<gene>
    <name evidence="1" type="ORF">CR513_30135</name>
</gene>
<organism evidence="1 2">
    <name type="scientific">Mucuna pruriens</name>
    <name type="common">Velvet bean</name>
    <name type="synonym">Dolichos pruriens</name>
    <dbReference type="NCBI Taxonomy" id="157652"/>
    <lineage>
        <taxon>Eukaryota</taxon>
        <taxon>Viridiplantae</taxon>
        <taxon>Streptophyta</taxon>
        <taxon>Embryophyta</taxon>
        <taxon>Tracheophyta</taxon>
        <taxon>Spermatophyta</taxon>
        <taxon>Magnoliopsida</taxon>
        <taxon>eudicotyledons</taxon>
        <taxon>Gunneridae</taxon>
        <taxon>Pentapetalae</taxon>
        <taxon>rosids</taxon>
        <taxon>fabids</taxon>
        <taxon>Fabales</taxon>
        <taxon>Fabaceae</taxon>
        <taxon>Papilionoideae</taxon>
        <taxon>50 kb inversion clade</taxon>
        <taxon>NPAAA clade</taxon>
        <taxon>indigoferoid/millettioid clade</taxon>
        <taxon>Phaseoleae</taxon>
        <taxon>Mucuna</taxon>
    </lineage>
</organism>
<protein>
    <submittedName>
        <fullName evidence="1">Uncharacterized protein</fullName>
    </submittedName>
</protein>
<dbReference type="EMBL" id="QJKJ01005984">
    <property type="protein sequence ID" value="RDX88296.1"/>
    <property type="molecule type" value="Genomic_DNA"/>
</dbReference>
<dbReference type="AlphaFoldDB" id="A0A371GCQ8"/>
<evidence type="ECO:0000313" key="1">
    <source>
        <dbReference type="EMBL" id="RDX88296.1"/>
    </source>
</evidence>
<evidence type="ECO:0000313" key="2">
    <source>
        <dbReference type="Proteomes" id="UP000257109"/>
    </source>
</evidence>
<sequence>MIDAASGGELMDKMPVVARHLIFNMASNTQQFGIKGVGQPRMVNEIGAVDNLRFENQLTELTSLVWQLAIGQHQPSITGKVYGICTSMEHPIDMCPTLPETESEHLESVRAISGSQYGKAKPRAICNSTIWTYPKCTSSPKWLSAAELAIPDSTVPTTATTKNATSRQLTIS</sequence>
<dbReference type="Proteomes" id="UP000257109">
    <property type="component" value="Unassembled WGS sequence"/>
</dbReference>
<comment type="caution">
    <text evidence="1">The sequence shown here is derived from an EMBL/GenBank/DDBJ whole genome shotgun (WGS) entry which is preliminary data.</text>
</comment>
<name>A0A371GCQ8_MUCPR</name>